<dbReference type="SUPFAM" id="SSF55781">
    <property type="entry name" value="GAF domain-like"/>
    <property type="match status" value="1"/>
</dbReference>
<dbReference type="GO" id="GO:0003677">
    <property type="term" value="F:DNA binding"/>
    <property type="evidence" value="ECO:0007669"/>
    <property type="project" value="UniProtKB-KW"/>
</dbReference>
<sequence length="271" mass="29299">MGQVSVRSSPGTIASVTKALRVMEVVASDPRGVTARSIADELGLALPTTYHLLSTLIDSGYVVHLASEHRYALGYGVRRLDRGLHRQLAVEDDVAAAIRALHHDADAAAYYAVFREAGIVIAHVADSERRRRVQLLDVGFDESAHATAFGKVMLAGMDRDQLHCYLDQSGMADLTRSTIVQPDQLERHLSHVRESNVALEIGELQAGLSCMAAPVRSPGGDVIGSVAISLPSPEFRSRRWDIERAVRTGANRVTRALRAAHRRAPGATVGT</sequence>
<evidence type="ECO:0000256" key="3">
    <source>
        <dbReference type="ARBA" id="ARBA00023163"/>
    </source>
</evidence>
<dbReference type="Proteomes" id="UP000542813">
    <property type="component" value="Unassembled WGS sequence"/>
</dbReference>
<dbReference type="PANTHER" id="PTHR30136:SF24">
    <property type="entry name" value="HTH-TYPE TRANSCRIPTIONAL REPRESSOR ALLR"/>
    <property type="match status" value="1"/>
</dbReference>
<evidence type="ECO:0000256" key="2">
    <source>
        <dbReference type="ARBA" id="ARBA00023125"/>
    </source>
</evidence>
<dbReference type="PROSITE" id="PS51078">
    <property type="entry name" value="ICLR_ED"/>
    <property type="match status" value="1"/>
</dbReference>
<dbReference type="AlphaFoldDB" id="A0A7W9LJC5"/>
<dbReference type="GO" id="GO:0045892">
    <property type="term" value="P:negative regulation of DNA-templated transcription"/>
    <property type="evidence" value="ECO:0007669"/>
    <property type="project" value="TreeGrafter"/>
</dbReference>
<keyword evidence="3" id="KW-0804">Transcription</keyword>
<keyword evidence="2 6" id="KW-0238">DNA-binding</keyword>
<dbReference type="PANTHER" id="PTHR30136">
    <property type="entry name" value="HELIX-TURN-HELIX TRANSCRIPTIONAL REGULATOR, ICLR FAMILY"/>
    <property type="match status" value="1"/>
</dbReference>
<dbReference type="InterPro" id="IPR005471">
    <property type="entry name" value="Tscrpt_reg_IclR_N"/>
</dbReference>
<comment type="caution">
    <text evidence="6">The sequence shown here is derived from an EMBL/GenBank/DDBJ whole genome shotgun (WGS) entry which is preliminary data.</text>
</comment>
<feature type="domain" description="HTH iclR-type" evidence="4">
    <location>
        <begin position="13"/>
        <end position="75"/>
    </location>
</feature>
<evidence type="ECO:0000313" key="7">
    <source>
        <dbReference type="Proteomes" id="UP000542813"/>
    </source>
</evidence>
<dbReference type="GO" id="GO:0003700">
    <property type="term" value="F:DNA-binding transcription factor activity"/>
    <property type="evidence" value="ECO:0007669"/>
    <property type="project" value="TreeGrafter"/>
</dbReference>
<dbReference type="InterPro" id="IPR029016">
    <property type="entry name" value="GAF-like_dom_sf"/>
</dbReference>
<feature type="domain" description="IclR-ED" evidence="5">
    <location>
        <begin position="76"/>
        <end position="259"/>
    </location>
</feature>
<proteinExistence type="predicted"/>
<dbReference type="SUPFAM" id="SSF46785">
    <property type="entry name" value="Winged helix' DNA-binding domain"/>
    <property type="match status" value="1"/>
</dbReference>
<dbReference type="InterPro" id="IPR014757">
    <property type="entry name" value="Tscrpt_reg_IclR_C"/>
</dbReference>
<dbReference type="PROSITE" id="PS51077">
    <property type="entry name" value="HTH_ICLR"/>
    <property type="match status" value="1"/>
</dbReference>
<dbReference type="Pfam" id="PF09339">
    <property type="entry name" value="HTH_IclR"/>
    <property type="match status" value="1"/>
</dbReference>
<name>A0A7W9LJC5_9ACTN</name>
<dbReference type="Gene3D" id="3.30.450.40">
    <property type="match status" value="1"/>
</dbReference>
<dbReference type="InterPro" id="IPR036388">
    <property type="entry name" value="WH-like_DNA-bd_sf"/>
</dbReference>
<evidence type="ECO:0000256" key="1">
    <source>
        <dbReference type="ARBA" id="ARBA00023015"/>
    </source>
</evidence>
<keyword evidence="1" id="KW-0805">Transcription regulation</keyword>
<protein>
    <submittedName>
        <fullName evidence="6">DNA-binding IclR family transcriptional regulator</fullName>
    </submittedName>
</protein>
<accession>A0A7W9LJC5</accession>
<evidence type="ECO:0000313" key="6">
    <source>
        <dbReference type="EMBL" id="MBB5785893.1"/>
    </source>
</evidence>
<dbReference type="RefSeq" id="WP_184818971.1">
    <property type="nucleotide sequence ID" value="NZ_JACHMM010000001.1"/>
</dbReference>
<keyword evidence="7" id="KW-1185">Reference proteome</keyword>
<dbReference type="InterPro" id="IPR050707">
    <property type="entry name" value="HTH_MetabolicPath_Reg"/>
</dbReference>
<reference evidence="6 7" key="1">
    <citation type="submission" date="2020-08" db="EMBL/GenBank/DDBJ databases">
        <title>Sequencing the genomes of 1000 actinobacteria strains.</title>
        <authorList>
            <person name="Klenk H.-P."/>
        </authorList>
    </citation>
    <scope>NUCLEOTIDE SEQUENCE [LARGE SCALE GENOMIC DNA]</scope>
    <source>
        <strain evidence="6 7">DSM 102122</strain>
    </source>
</reference>
<evidence type="ECO:0000259" key="4">
    <source>
        <dbReference type="PROSITE" id="PS51077"/>
    </source>
</evidence>
<evidence type="ECO:0000259" key="5">
    <source>
        <dbReference type="PROSITE" id="PS51078"/>
    </source>
</evidence>
<dbReference type="Gene3D" id="1.10.10.10">
    <property type="entry name" value="Winged helix-like DNA-binding domain superfamily/Winged helix DNA-binding domain"/>
    <property type="match status" value="1"/>
</dbReference>
<dbReference type="Pfam" id="PF01614">
    <property type="entry name" value="IclR_C"/>
    <property type="match status" value="1"/>
</dbReference>
<organism evidence="6 7">
    <name type="scientific">Jiangella mangrovi</name>
    <dbReference type="NCBI Taxonomy" id="1524084"/>
    <lineage>
        <taxon>Bacteria</taxon>
        <taxon>Bacillati</taxon>
        <taxon>Actinomycetota</taxon>
        <taxon>Actinomycetes</taxon>
        <taxon>Jiangellales</taxon>
        <taxon>Jiangellaceae</taxon>
        <taxon>Jiangella</taxon>
    </lineage>
</organism>
<gene>
    <name evidence="6" type="ORF">HD601_000468</name>
</gene>
<dbReference type="EMBL" id="JACHMM010000001">
    <property type="protein sequence ID" value="MBB5785893.1"/>
    <property type="molecule type" value="Genomic_DNA"/>
</dbReference>
<dbReference type="SMART" id="SM00346">
    <property type="entry name" value="HTH_ICLR"/>
    <property type="match status" value="1"/>
</dbReference>
<dbReference type="InterPro" id="IPR036390">
    <property type="entry name" value="WH_DNA-bd_sf"/>
</dbReference>